<keyword evidence="3" id="KW-1185">Reference proteome</keyword>
<organism evidence="2 3">
    <name type="scientific">Aeromonas phage AS-gz</name>
    <dbReference type="NCBI Taxonomy" id="2026082"/>
    <lineage>
        <taxon>Viruses</taxon>
        <taxon>Duplodnaviria</taxon>
        <taxon>Heunggongvirae</taxon>
        <taxon>Uroviricota</taxon>
        <taxon>Caudoviricetes</taxon>
        <taxon>Pantevenvirales</taxon>
        <taxon>Straboviridae</taxon>
        <taxon>Tulanevirus</taxon>
        <taxon>Tulanevirus asgz</taxon>
    </lineage>
</organism>
<keyword evidence="1" id="KW-0175">Coiled coil</keyword>
<dbReference type="GeneID" id="40089543"/>
<evidence type="ECO:0000313" key="3">
    <source>
        <dbReference type="Proteomes" id="UP000221110"/>
    </source>
</evidence>
<proteinExistence type="predicted"/>
<dbReference type="KEGG" id="vg:40089543"/>
<evidence type="ECO:0000256" key="1">
    <source>
        <dbReference type="SAM" id="Coils"/>
    </source>
</evidence>
<accession>A0A223LGS3</accession>
<evidence type="ECO:0000313" key="2">
    <source>
        <dbReference type="EMBL" id="ASU00722.1"/>
    </source>
</evidence>
<sequence>MKRYRFKSDEARHEFAAISDINAAIANSVCDHVFYVAMPRNTIDEIFFEINGITLFPEYFPVFLANEVKEYLEEVSAGDVAHEISQKILENNDVEQLLAENAALRERMSKLENRLERLERLV</sequence>
<name>A0A223LGS3_9CAUD</name>
<feature type="coiled-coil region" evidence="1">
    <location>
        <begin position="87"/>
        <end position="121"/>
    </location>
</feature>
<dbReference type="EMBL" id="MF479730">
    <property type="protein sequence ID" value="ASU00722.1"/>
    <property type="molecule type" value="Genomic_DNA"/>
</dbReference>
<reference evidence="2 3" key="1">
    <citation type="submission" date="2017-07" db="EMBL/GenBank/DDBJ databases">
        <title>In vitro design and evaluation of phage cocktails against multidrug-resistant Aeromonas salmonicida.</title>
        <authorList>
            <person name="Chen L."/>
            <person name="Yuan S."/>
            <person name="Ma Y."/>
        </authorList>
    </citation>
    <scope>NUCLEOTIDE SEQUENCE [LARGE SCALE GENOMIC DNA]</scope>
</reference>
<dbReference type="RefSeq" id="YP_009613173.1">
    <property type="nucleotide sequence ID" value="NC_042019.1"/>
</dbReference>
<dbReference type="Proteomes" id="UP000221110">
    <property type="component" value="Segment"/>
</dbReference>
<protein>
    <submittedName>
        <fullName evidence="2">Uncharacterized protein</fullName>
    </submittedName>
</protein>